<evidence type="ECO:0000259" key="2">
    <source>
        <dbReference type="Pfam" id="PF08484"/>
    </source>
</evidence>
<dbReference type="PANTHER" id="PTHR43861:SF5">
    <property type="entry name" value="BLL5978 PROTEIN"/>
    <property type="match status" value="1"/>
</dbReference>
<evidence type="ECO:0008006" key="4">
    <source>
        <dbReference type="Google" id="ProtNLM"/>
    </source>
</evidence>
<dbReference type="InterPro" id="IPR013691">
    <property type="entry name" value="MeTrfase_14"/>
</dbReference>
<dbReference type="Gene3D" id="3.40.50.720">
    <property type="entry name" value="NAD(P)-binding Rossmann-like Domain"/>
    <property type="match status" value="1"/>
</dbReference>
<name>A0A382B6E7_9ZZZZ</name>
<gene>
    <name evidence="3" type="ORF">METZ01_LOCUS162182</name>
</gene>
<dbReference type="Pfam" id="PF08421">
    <property type="entry name" value="Methyltransf_13"/>
    <property type="match status" value="1"/>
</dbReference>
<reference evidence="3" key="1">
    <citation type="submission" date="2018-05" db="EMBL/GenBank/DDBJ databases">
        <authorList>
            <person name="Lanie J.A."/>
            <person name="Ng W.-L."/>
            <person name="Kazmierczak K.M."/>
            <person name="Andrzejewski T.M."/>
            <person name="Davidsen T.M."/>
            <person name="Wayne K.J."/>
            <person name="Tettelin H."/>
            <person name="Glass J.I."/>
            <person name="Rusch D."/>
            <person name="Podicherti R."/>
            <person name="Tsui H.-C.T."/>
            <person name="Winkler M.E."/>
        </authorList>
    </citation>
    <scope>NUCLEOTIDE SEQUENCE</scope>
</reference>
<feature type="domain" description="C-methyltransferase" evidence="2">
    <location>
        <begin position="252"/>
        <end position="408"/>
    </location>
</feature>
<dbReference type="InterPro" id="IPR038576">
    <property type="entry name" value="Methyltransf_Zn-bd_dom_put_sf"/>
</dbReference>
<dbReference type="InterPro" id="IPR013630">
    <property type="entry name" value="Methyltransf_Zn-bd_dom_put"/>
</dbReference>
<dbReference type="EMBL" id="UINC01028405">
    <property type="protein sequence ID" value="SVB09328.1"/>
    <property type="molecule type" value="Genomic_DNA"/>
</dbReference>
<dbReference type="SUPFAM" id="SSF53335">
    <property type="entry name" value="S-adenosyl-L-methionine-dependent methyltransferases"/>
    <property type="match status" value="1"/>
</dbReference>
<dbReference type="InterPro" id="IPR029063">
    <property type="entry name" value="SAM-dependent_MTases_sf"/>
</dbReference>
<proteinExistence type="predicted"/>
<dbReference type="Pfam" id="PF13489">
    <property type="entry name" value="Methyltransf_23"/>
    <property type="match status" value="1"/>
</dbReference>
<sequence length="414" mass="45100">MFNLETDCRNCNSDHLSQVLDLGAQPLANHLRYPGGNASGLVPLELNQCLACQTTQITATVQPKTLFDNYFWVTGTSATARSYSKMFVDRTQMVLSGLDRTAGPQPGFVVEIASNDGTILRRFLEGGWRVLGVEPAENIAAGAIAGEVPTLVEFFDAQVGLDLVHQYGTADVVVARNVVAHVANVHSVIEGIATVAGEGGVVVIEVHSAEVILSELHYDSIYHEHLFYFSLKTLSRLCEGHGLYPFDVFESPISGGSLVVFFSANRYAPSARLEKMTDRENRLRVNNRSRWATFAEAAIEHAATLKEVVDDFSRSRTVVGYGASARSSTMLNFAGITNGEVAVIVDQNELKQGRLTPGTDIPIVSPEVGLRQLGQSDALLLLAWNFEEEIVAQLRANGFRGDVIVPLPREVRVL</sequence>
<feature type="domain" description="Methyltransferase putative zinc binding" evidence="1">
    <location>
        <begin position="8"/>
        <end position="67"/>
    </location>
</feature>
<evidence type="ECO:0000313" key="3">
    <source>
        <dbReference type="EMBL" id="SVB09328.1"/>
    </source>
</evidence>
<dbReference type="Gene3D" id="6.20.50.110">
    <property type="entry name" value="Methyltransferase, zinc-binding domain"/>
    <property type="match status" value="1"/>
</dbReference>
<dbReference type="Gene3D" id="3.40.50.150">
    <property type="entry name" value="Vaccinia Virus protein VP39"/>
    <property type="match status" value="1"/>
</dbReference>
<dbReference type="AlphaFoldDB" id="A0A382B6E7"/>
<protein>
    <recommendedName>
        <fullName evidence="4">C-methyltransferase domain-containing protein</fullName>
    </recommendedName>
</protein>
<evidence type="ECO:0000259" key="1">
    <source>
        <dbReference type="Pfam" id="PF08421"/>
    </source>
</evidence>
<organism evidence="3">
    <name type="scientific">marine metagenome</name>
    <dbReference type="NCBI Taxonomy" id="408172"/>
    <lineage>
        <taxon>unclassified sequences</taxon>
        <taxon>metagenomes</taxon>
        <taxon>ecological metagenomes</taxon>
    </lineage>
</organism>
<dbReference type="PANTHER" id="PTHR43861">
    <property type="entry name" value="TRANS-ACONITATE 2-METHYLTRANSFERASE-RELATED"/>
    <property type="match status" value="1"/>
</dbReference>
<dbReference type="Pfam" id="PF08484">
    <property type="entry name" value="Methyltransf_14"/>
    <property type="match status" value="1"/>
</dbReference>
<accession>A0A382B6E7</accession>